<protein>
    <submittedName>
        <fullName evidence="1">Uncharacterized protein</fullName>
    </submittedName>
</protein>
<proteinExistence type="predicted"/>
<name>A0AAV4PKJ7_9ARAC</name>
<organism evidence="1 2">
    <name type="scientific">Caerostris darwini</name>
    <dbReference type="NCBI Taxonomy" id="1538125"/>
    <lineage>
        <taxon>Eukaryota</taxon>
        <taxon>Metazoa</taxon>
        <taxon>Ecdysozoa</taxon>
        <taxon>Arthropoda</taxon>
        <taxon>Chelicerata</taxon>
        <taxon>Arachnida</taxon>
        <taxon>Araneae</taxon>
        <taxon>Araneomorphae</taxon>
        <taxon>Entelegynae</taxon>
        <taxon>Araneoidea</taxon>
        <taxon>Araneidae</taxon>
        <taxon>Caerostris</taxon>
    </lineage>
</organism>
<reference evidence="1 2" key="1">
    <citation type="submission" date="2021-06" db="EMBL/GenBank/DDBJ databases">
        <title>Caerostris darwini draft genome.</title>
        <authorList>
            <person name="Kono N."/>
            <person name="Arakawa K."/>
        </authorList>
    </citation>
    <scope>NUCLEOTIDE SEQUENCE [LARGE SCALE GENOMIC DNA]</scope>
</reference>
<accession>A0AAV4PKJ7</accession>
<comment type="caution">
    <text evidence="1">The sequence shown here is derived from an EMBL/GenBank/DDBJ whole genome shotgun (WGS) entry which is preliminary data.</text>
</comment>
<dbReference type="Proteomes" id="UP001054837">
    <property type="component" value="Unassembled WGS sequence"/>
</dbReference>
<evidence type="ECO:0000313" key="1">
    <source>
        <dbReference type="EMBL" id="GIX97599.1"/>
    </source>
</evidence>
<gene>
    <name evidence="1" type="ORF">CDAR_474631</name>
</gene>
<evidence type="ECO:0000313" key="2">
    <source>
        <dbReference type="Proteomes" id="UP001054837"/>
    </source>
</evidence>
<keyword evidence="2" id="KW-1185">Reference proteome</keyword>
<sequence length="91" mass="10301">MKLHISPDLHLINTEKEAFLFFFLAIRYVSPEKGKCLLTIIGEKDIEGQSEAAMEAGHSVCYCFPFAWLDREIGIVMKWAGVCGFVTNAFR</sequence>
<dbReference type="EMBL" id="BPLQ01003050">
    <property type="protein sequence ID" value="GIX97599.1"/>
    <property type="molecule type" value="Genomic_DNA"/>
</dbReference>
<dbReference type="AlphaFoldDB" id="A0AAV4PKJ7"/>